<evidence type="ECO:0000256" key="1">
    <source>
        <dbReference type="SAM" id="MobiDB-lite"/>
    </source>
</evidence>
<dbReference type="Proteomes" id="UP000507245">
    <property type="component" value="Unassembled WGS sequence"/>
</dbReference>
<dbReference type="EMBL" id="CAEKDK010000007">
    <property type="protein sequence ID" value="CAB4288956.1"/>
    <property type="molecule type" value="Genomic_DNA"/>
</dbReference>
<evidence type="ECO:0000313" key="5">
    <source>
        <dbReference type="Proteomes" id="UP000507245"/>
    </source>
</evidence>
<evidence type="ECO:0000313" key="4">
    <source>
        <dbReference type="Proteomes" id="UP000507222"/>
    </source>
</evidence>
<keyword evidence="5" id="KW-1185">Reference proteome</keyword>
<evidence type="ECO:0000313" key="3">
    <source>
        <dbReference type="EMBL" id="CAB4319320.1"/>
    </source>
</evidence>
<dbReference type="AlphaFoldDB" id="A0A6J5VJ31"/>
<gene>
    <name evidence="2" type="ORF">CURHAP_LOCUS47202</name>
    <name evidence="3" type="ORF">ORAREDHAP_LOCUS46512</name>
</gene>
<reference evidence="5" key="1">
    <citation type="journal article" date="2020" name="Genome Biol.">
        <title>Gamete binning: chromosome-level and haplotype-resolved genome assembly enabled by high-throughput single-cell sequencing of gamete genomes.</title>
        <authorList>
            <person name="Campoy J.A."/>
            <person name="Sun H."/>
            <person name="Goel M."/>
            <person name="Jiao W.-B."/>
            <person name="Folz-Donahue K."/>
            <person name="Wang N."/>
            <person name="Rubio M."/>
            <person name="Liu C."/>
            <person name="Kukat C."/>
            <person name="Ruiz D."/>
            <person name="Huettel B."/>
            <person name="Schneeberger K."/>
        </authorList>
    </citation>
    <scope>NUCLEOTIDE SEQUENCE [LARGE SCALE GENOMIC DNA]</scope>
    <source>
        <strain evidence="5">cv. Rojo Pasion</strain>
    </source>
</reference>
<dbReference type="EMBL" id="CAEKKB010000007">
    <property type="protein sequence ID" value="CAB4319320.1"/>
    <property type="molecule type" value="Genomic_DNA"/>
</dbReference>
<proteinExistence type="predicted"/>
<sequence length="71" mass="7943">MGMGAGVEKNQREGAMGLDGEGGEHRRNRLHWSTMYEIRVGTKYKLDCLRVSSVARFDINKATKLDSVEGE</sequence>
<dbReference type="Proteomes" id="UP000507222">
    <property type="component" value="Unassembled WGS sequence"/>
</dbReference>
<accession>A0A6J5VJ31</accession>
<reference evidence="2 4" key="2">
    <citation type="submission" date="2020-05" db="EMBL/GenBank/DDBJ databases">
        <authorList>
            <person name="Campoy J."/>
            <person name="Schneeberger K."/>
            <person name="Spophaly S."/>
        </authorList>
    </citation>
    <scope>NUCLEOTIDE SEQUENCE [LARGE SCALE GENOMIC DNA]</scope>
    <source>
        <strain evidence="2">PruArmRojPasFocal</strain>
    </source>
</reference>
<name>A0A6J5VJ31_PRUAR</name>
<feature type="region of interest" description="Disordered" evidence="1">
    <location>
        <begin position="1"/>
        <end position="25"/>
    </location>
</feature>
<organism evidence="2 4">
    <name type="scientific">Prunus armeniaca</name>
    <name type="common">Apricot</name>
    <name type="synonym">Armeniaca vulgaris</name>
    <dbReference type="NCBI Taxonomy" id="36596"/>
    <lineage>
        <taxon>Eukaryota</taxon>
        <taxon>Viridiplantae</taxon>
        <taxon>Streptophyta</taxon>
        <taxon>Embryophyta</taxon>
        <taxon>Tracheophyta</taxon>
        <taxon>Spermatophyta</taxon>
        <taxon>Magnoliopsida</taxon>
        <taxon>eudicotyledons</taxon>
        <taxon>Gunneridae</taxon>
        <taxon>Pentapetalae</taxon>
        <taxon>rosids</taxon>
        <taxon>fabids</taxon>
        <taxon>Rosales</taxon>
        <taxon>Rosaceae</taxon>
        <taxon>Amygdaloideae</taxon>
        <taxon>Amygdaleae</taxon>
        <taxon>Prunus</taxon>
    </lineage>
</organism>
<protein>
    <submittedName>
        <fullName evidence="2">Uncharacterized protein</fullName>
    </submittedName>
</protein>
<evidence type="ECO:0000313" key="2">
    <source>
        <dbReference type="EMBL" id="CAB4288956.1"/>
    </source>
</evidence>